<proteinExistence type="predicted"/>
<protein>
    <submittedName>
        <fullName evidence="1">Uncharacterized protein</fullName>
    </submittedName>
</protein>
<gene>
    <name evidence="1" type="ORF">CLOBOL_00348</name>
</gene>
<accession>A8RH90</accession>
<evidence type="ECO:0000313" key="2">
    <source>
        <dbReference type="Proteomes" id="UP000005396"/>
    </source>
</evidence>
<sequence length="36" mass="4277">MRIFLRYGLDSDGSLRVQGTKKCQNPYKIRILTYNK</sequence>
<dbReference type="PaxDb" id="411902-CLOBOL_00348"/>
<dbReference type="EMBL" id="ABCC02000002">
    <property type="protein sequence ID" value="EDP19510.1"/>
    <property type="molecule type" value="Genomic_DNA"/>
</dbReference>
<evidence type="ECO:0000313" key="1">
    <source>
        <dbReference type="EMBL" id="EDP19510.1"/>
    </source>
</evidence>
<reference evidence="1 2" key="2">
    <citation type="submission" date="2007-09" db="EMBL/GenBank/DDBJ databases">
        <title>Draft genome sequence of Clostridium bolteae (ATCC BAA-613).</title>
        <authorList>
            <person name="Sudarsanam P."/>
            <person name="Ley R."/>
            <person name="Guruge J."/>
            <person name="Turnbaugh P.J."/>
            <person name="Mahowald M."/>
            <person name="Liep D."/>
            <person name="Gordon J."/>
        </authorList>
    </citation>
    <scope>NUCLEOTIDE SEQUENCE [LARGE SCALE GENOMIC DNA]</scope>
    <source>
        <strain evidence="2">ATCC BAA-613 / DSM 15670 / CCUG 46953 / JCM 12243 / WAL 16351</strain>
    </source>
</reference>
<organism evidence="1 2">
    <name type="scientific">Enterocloster bolteae (strain ATCC BAA-613 / DSM 15670 / CCUG 46953 / JCM 12243 / WAL 16351)</name>
    <name type="common">Clostridium bolteae</name>
    <dbReference type="NCBI Taxonomy" id="411902"/>
    <lineage>
        <taxon>Bacteria</taxon>
        <taxon>Bacillati</taxon>
        <taxon>Bacillota</taxon>
        <taxon>Clostridia</taxon>
        <taxon>Lachnospirales</taxon>
        <taxon>Lachnospiraceae</taxon>
        <taxon>Enterocloster</taxon>
    </lineage>
</organism>
<comment type="caution">
    <text evidence="1">The sequence shown here is derived from an EMBL/GenBank/DDBJ whole genome shotgun (WGS) entry which is preliminary data.</text>
</comment>
<dbReference type="HOGENOM" id="CLU_3355362_0_0_9"/>
<dbReference type="AlphaFoldDB" id="A8RH90"/>
<reference evidence="1 2" key="1">
    <citation type="submission" date="2007-08" db="EMBL/GenBank/DDBJ databases">
        <authorList>
            <person name="Fulton L."/>
            <person name="Clifton S."/>
            <person name="Fulton B."/>
            <person name="Xu J."/>
            <person name="Minx P."/>
            <person name="Pepin K.H."/>
            <person name="Johnson M."/>
            <person name="Thiruvilangam P."/>
            <person name="Bhonagiri V."/>
            <person name="Nash W.E."/>
            <person name="Mardis E.R."/>
            <person name="Wilson R.K."/>
        </authorList>
    </citation>
    <scope>NUCLEOTIDE SEQUENCE [LARGE SCALE GENOMIC DNA]</scope>
    <source>
        <strain evidence="2">ATCC BAA-613 / DSM 15670 / CCUG 46953 / JCM 12243 / WAL 16351</strain>
    </source>
</reference>
<dbReference type="Proteomes" id="UP000005396">
    <property type="component" value="Unassembled WGS sequence"/>
</dbReference>
<name>A8RH90_ENTBW</name>